<sequence length="90" mass="9880">MVMSVDPGSMTPEQYQAYADKMAADAERFYDRIEASEAQPGPSEDAATSTGNDFPTADHDDSDTSNSTAYDPSDDVDTMDDFEDFDDDLF</sequence>
<evidence type="ECO:0000256" key="1">
    <source>
        <dbReference type="SAM" id="MobiDB-lite"/>
    </source>
</evidence>
<gene>
    <name evidence="2" type="ORF">CP977_19755</name>
</gene>
<evidence type="ECO:0000313" key="3">
    <source>
        <dbReference type="Proteomes" id="UP000326029"/>
    </source>
</evidence>
<organism evidence="2 3">
    <name type="scientific">Streptomyces cinereoruber</name>
    <dbReference type="NCBI Taxonomy" id="67260"/>
    <lineage>
        <taxon>Bacteria</taxon>
        <taxon>Bacillati</taxon>
        <taxon>Actinomycetota</taxon>
        <taxon>Actinomycetes</taxon>
        <taxon>Kitasatosporales</taxon>
        <taxon>Streptomycetaceae</taxon>
        <taxon>Streptomyces</taxon>
    </lineage>
</organism>
<reference evidence="2 3" key="1">
    <citation type="submission" date="2017-09" db="EMBL/GenBank/DDBJ databases">
        <authorList>
            <person name="Lee N."/>
            <person name="Cho B.-K."/>
        </authorList>
    </citation>
    <scope>NUCLEOTIDE SEQUENCE [LARGE SCALE GENOMIC DNA]</scope>
    <source>
        <strain evidence="2 3">ATCC 19740</strain>
    </source>
</reference>
<evidence type="ECO:0000313" key="2">
    <source>
        <dbReference type="EMBL" id="QEV34115.1"/>
    </source>
</evidence>
<dbReference type="Proteomes" id="UP000326029">
    <property type="component" value="Chromosome"/>
</dbReference>
<proteinExistence type="predicted"/>
<accession>A0ABX6BH93</accession>
<feature type="compositionally biased region" description="Acidic residues" evidence="1">
    <location>
        <begin position="72"/>
        <end position="90"/>
    </location>
</feature>
<dbReference type="EMBL" id="CP023693">
    <property type="protein sequence ID" value="QEV34115.1"/>
    <property type="molecule type" value="Genomic_DNA"/>
</dbReference>
<keyword evidence="3" id="KW-1185">Reference proteome</keyword>
<name>A0ABX6BH93_9ACTN</name>
<protein>
    <submittedName>
        <fullName evidence="2">Uncharacterized protein</fullName>
    </submittedName>
</protein>
<feature type="region of interest" description="Disordered" evidence="1">
    <location>
        <begin position="29"/>
        <end position="90"/>
    </location>
</feature>